<evidence type="ECO:0000313" key="2">
    <source>
        <dbReference type="EMBL" id="KAJ1171943.1"/>
    </source>
</evidence>
<proteinExistence type="predicted"/>
<evidence type="ECO:0000256" key="1">
    <source>
        <dbReference type="SAM" id="MobiDB-lite"/>
    </source>
</evidence>
<comment type="caution">
    <text evidence="2">The sequence shown here is derived from an EMBL/GenBank/DDBJ whole genome shotgun (WGS) entry which is preliminary data.</text>
</comment>
<dbReference type="EMBL" id="JANPWB010000007">
    <property type="protein sequence ID" value="KAJ1171943.1"/>
    <property type="molecule type" value="Genomic_DNA"/>
</dbReference>
<protein>
    <submittedName>
        <fullName evidence="2">Uncharacterized protein</fullName>
    </submittedName>
</protein>
<dbReference type="AlphaFoldDB" id="A0AAV7T676"/>
<organism evidence="2 3">
    <name type="scientific">Pleurodeles waltl</name>
    <name type="common">Iberian ribbed newt</name>
    <dbReference type="NCBI Taxonomy" id="8319"/>
    <lineage>
        <taxon>Eukaryota</taxon>
        <taxon>Metazoa</taxon>
        <taxon>Chordata</taxon>
        <taxon>Craniata</taxon>
        <taxon>Vertebrata</taxon>
        <taxon>Euteleostomi</taxon>
        <taxon>Amphibia</taxon>
        <taxon>Batrachia</taxon>
        <taxon>Caudata</taxon>
        <taxon>Salamandroidea</taxon>
        <taxon>Salamandridae</taxon>
        <taxon>Pleurodelinae</taxon>
        <taxon>Pleurodeles</taxon>
    </lineage>
</organism>
<dbReference type="Proteomes" id="UP001066276">
    <property type="component" value="Chromosome 4_1"/>
</dbReference>
<reference evidence="2" key="1">
    <citation type="journal article" date="2022" name="bioRxiv">
        <title>Sequencing and chromosome-scale assembly of the giantPleurodeles waltlgenome.</title>
        <authorList>
            <person name="Brown T."/>
            <person name="Elewa A."/>
            <person name="Iarovenko S."/>
            <person name="Subramanian E."/>
            <person name="Araus A.J."/>
            <person name="Petzold A."/>
            <person name="Susuki M."/>
            <person name="Suzuki K.-i.T."/>
            <person name="Hayashi T."/>
            <person name="Toyoda A."/>
            <person name="Oliveira C."/>
            <person name="Osipova E."/>
            <person name="Leigh N.D."/>
            <person name="Simon A."/>
            <person name="Yun M.H."/>
        </authorList>
    </citation>
    <scope>NUCLEOTIDE SEQUENCE</scope>
    <source>
        <strain evidence="2">20211129_DDA</strain>
        <tissue evidence="2">Liver</tissue>
    </source>
</reference>
<evidence type="ECO:0000313" key="3">
    <source>
        <dbReference type="Proteomes" id="UP001066276"/>
    </source>
</evidence>
<accession>A0AAV7T676</accession>
<keyword evidence="3" id="KW-1185">Reference proteome</keyword>
<feature type="compositionally biased region" description="Gly residues" evidence="1">
    <location>
        <begin position="20"/>
        <end position="29"/>
    </location>
</feature>
<gene>
    <name evidence="2" type="ORF">NDU88_003800</name>
</gene>
<sequence>MPWGCLRRPSSWAWRAEGGRAPGSSGGAEGAETQGCRPQHCPLVVPVSDAELSFHLGPRGAKHEEHVPLQPVIFPLLF</sequence>
<feature type="region of interest" description="Disordered" evidence="1">
    <location>
        <begin position="15"/>
        <end position="35"/>
    </location>
</feature>
<name>A0AAV7T676_PLEWA</name>